<sequence>MVRWKIRASMDEIDLHEAYSGHPNVFSIKLHYSREFTKFPRRKYVKGKVKYIDLLYSDILCVHEIDEIMEELHQVEEDKLLYYHFIKPLSDLNVGSYTLASNSDINQLSTFVANNKLIDVYNVHGKTMLHTYFVSPNPSRVRIEEVVEPLV</sequence>
<keyword evidence="3" id="KW-1185">Reference proteome</keyword>
<protein>
    <recommendedName>
        <fullName evidence="1">PB1-like domain-containing protein</fullName>
    </recommendedName>
</protein>
<proteinExistence type="predicted"/>
<dbReference type="InterPro" id="IPR058594">
    <property type="entry name" value="PB1-like_dom_pln"/>
</dbReference>
<reference evidence="2 3" key="1">
    <citation type="journal article" date="2017" name="Nat. Commun.">
        <title>Genome assembly with in vitro proximity ligation data and whole-genome triplication in lettuce.</title>
        <authorList>
            <person name="Reyes-Chin-Wo S."/>
            <person name="Wang Z."/>
            <person name="Yang X."/>
            <person name="Kozik A."/>
            <person name="Arikit S."/>
            <person name="Song C."/>
            <person name="Xia L."/>
            <person name="Froenicke L."/>
            <person name="Lavelle D.O."/>
            <person name="Truco M.J."/>
            <person name="Xia R."/>
            <person name="Zhu S."/>
            <person name="Xu C."/>
            <person name="Xu H."/>
            <person name="Xu X."/>
            <person name="Cox K."/>
            <person name="Korf I."/>
            <person name="Meyers B.C."/>
            <person name="Michelmore R.W."/>
        </authorList>
    </citation>
    <scope>NUCLEOTIDE SEQUENCE [LARGE SCALE GENOMIC DNA]</scope>
    <source>
        <strain evidence="3">cv. Salinas</strain>
        <tissue evidence="2">Seedlings</tissue>
    </source>
</reference>
<feature type="domain" description="PB1-like" evidence="1">
    <location>
        <begin position="26"/>
        <end position="124"/>
    </location>
</feature>
<dbReference type="Proteomes" id="UP000235145">
    <property type="component" value="Unassembled WGS sequence"/>
</dbReference>
<organism evidence="2 3">
    <name type="scientific">Lactuca sativa</name>
    <name type="common">Garden lettuce</name>
    <dbReference type="NCBI Taxonomy" id="4236"/>
    <lineage>
        <taxon>Eukaryota</taxon>
        <taxon>Viridiplantae</taxon>
        <taxon>Streptophyta</taxon>
        <taxon>Embryophyta</taxon>
        <taxon>Tracheophyta</taxon>
        <taxon>Spermatophyta</taxon>
        <taxon>Magnoliopsida</taxon>
        <taxon>eudicotyledons</taxon>
        <taxon>Gunneridae</taxon>
        <taxon>Pentapetalae</taxon>
        <taxon>asterids</taxon>
        <taxon>campanulids</taxon>
        <taxon>Asterales</taxon>
        <taxon>Asteraceae</taxon>
        <taxon>Cichorioideae</taxon>
        <taxon>Cichorieae</taxon>
        <taxon>Lactucinae</taxon>
        <taxon>Lactuca</taxon>
    </lineage>
</organism>
<evidence type="ECO:0000259" key="1">
    <source>
        <dbReference type="Pfam" id="PF26130"/>
    </source>
</evidence>
<dbReference type="AlphaFoldDB" id="A0A9R1V1L7"/>
<evidence type="ECO:0000313" key="2">
    <source>
        <dbReference type="EMBL" id="KAJ0198050.1"/>
    </source>
</evidence>
<name>A0A9R1V1L7_LACSA</name>
<accession>A0A9R1V1L7</accession>
<gene>
    <name evidence="2" type="ORF">LSAT_V11C700350290</name>
</gene>
<dbReference type="EMBL" id="NBSK02000007">
    <property type="protein sequence ID" value="KAJ0198050.1"/>
    <property type="molecule type" value="Genomic_DNA"/>
</dbReference>
<comment type="caution">
    <text evidence="2">The sequence shown here is derived from an EMBL/GenBank/DDBJ whole genome shotgun (WGS) entry which is preliminary data.</text>
</comment>
<evidence type="ECO:0000313" key="3">
    <source>
        <dbReference type="Proteomes" id="UP000235145"/>
    </source>
</evidence>
<dbReference type="Pfam" id="PF26130">
    <property type="entry name" value="PB1-like"/>
    <property type="match status" value="1"/>
</dbReference>